<evidence type="ECO:0000313" key="3">
    <source>
        <dbReference type="EMBL" id="KEQ53858.1"/>
    </source>
</evidence>
<dbReference type="SFLD" id="SFLDS00019">
    <property type="entry name" value="Glutathione_Transferase_(cytos"/>
    <property type="match status" value="1"/>
</dbReference>
<dbReference type="Proteomes" id="UP000028411">
    <property type="component" value="Unassembled WGS sequence"/>
</dbReference>
<dbReference type="Pfam" id="PF13410">
    <property type="entry name" value="GST_C_2"/>
    <property type="match status" value="1"/>
</dbReference>
<dbReference type="SFLD" id="SFLDG00358">
    <property type="entry name" value="Main_(cytGST)"/>
    <property type="match status" value="1"/>
</dbReference>
<name>A0A081RF85_SPHCR</name>
<dbReference type="InterPro" id="IPR040079">
    <property type="entry name" value="Glutathione_S-Trfase"/>
</dbReference>
<dbReference type="InterPro" id="IPR004045">
    <property type="entry name" value="Glutathione_S-Trfase_N"/>
</dbReference>
<dbReference type="Gene3D" id="3.40.30.10">
    <property type="entry name" value="Glutaredoxin"/>
    <property type="match status" value="1"/>
</dbReference>
<dbReference type="RefSeq" id="WP_037450530.1">
    <property type="nucleotide sequence ID" value="NZ_JFHR01000017.1"/>
</dbReference>
<dbReference type="InterPro" id="IPR036282">
    <property type="entry name" value="Glutathione-S-Trfase_C_sf"/>
</dbReference>
<dbReference type="PROSITE" id="PS50404">
    <property type="entry name" value="GST_NTER"/>
    <property type="match status" value="1"/>
</dbReference>
<evidence type="ECO:0000259" key="2">
    <source>
        <dbReference type="PROSITE" id="PS50405"/>
    </source>
</evidence>
<dbReference type="AlphaFoldDB" id="A0A081RF85"/>
<gene>
    <name evidence="3" type="ORF">BV95_01903</name>
</gene>
<comment type="caution">
    <text evidence="3">The sequence shown here is derived from an EMBL/GenBank/DDBJ whole genome shotgun (WGS) entry which is preliminary data.</text>
</comment>
<dbReference type="PROSITE" id="PS50405">
    <property type="entry name" value="GST_CTER"/>
    <property type="match status" value="1"/>
</dbReference>
<sequence>MTIQLYTWGTPNGRKVSILLEELGVPYAAHPVNIMKDEQFAPEFLALNANNKIPVIVDPDGPDGKPLTLAESGAILIYLAQKFASPLWPTEPARQMQVLQWLMFQMGGLGPMMGQLHHFRRYATGETYSLARYEKEVHRLYGVLDGQLAQGPFIAGADYSIADIAAYPWVNRFELHGIEWDRIPNVKRWYDEVGARPAVVRGMDVPKL</sequence>
<dbReference type="GO" id="GO:0016740">
    <property type="term" value="F:transferase activity"/>
    <property type="evidence" value="ECO:0007669"/>
    <property type="project" value="UniProtKB-KW"/>
</dbReference>
<feature type="domain" description="GST C-terminal" evidence="2">
    <location>
        <begin position="91"/>
        <end position="208"/>
    </location>
</feature>
<dbReference type="PATRIC" id="fig|46429.4.peg.1875"/>
<dbReference type="PANTHER" id="PTHR44051:SF8">
    <property type="entry name" value="GLUTATHIONE S-TRANSFERASE GSTA"/>
    <property type="match status" value="1"/>
</dbReference>
<protein>
    <submittedName>
        <fullName evidence="3">Glutathione S-transferase domain protein</fullName>
    </submittedName>
</protein>
<dbReference type="SUPFAM" id="SSF52833">
    <property type="entry name" value="Thioredoxin-like"/>
    <property type="match status" value="1"/>
</dbReference>
<dbReference type="OrthoDB" id="9803562at2"/>
<proteinExistence type="predicted"/>
<organism evidence="3 4">
    <name type="scientific">Sphingobium chlorophenolicum</name>
    <dbReference type="NCBI Taxonomy" id="46429"/>
    <lineage>
        <taxon>Bacteria</taxon>
        <taxon>Pseudomonadati</taxon>
        <taxon>Pseudomonadota</taxon>
        <taxon>Alphaproteobacteria</taxon>
        <taxon>Sphingomonadales</taxon>
        <taxon>Sphingomonadaceae</taxon>
        <taxon>Sphingobium</taxon>
    </lineage>
</organism>
<evidence type="ECO:0000313" key="4">
    <source>
        <dbReference type="Proteomes" id="UP000028411"/>
    </source>
</evidence>
<dbReference type="InterPro" id="IPR010987">
    <property type="entry name" value="Glutathione-S-Trfase_C-like"/>
</dbReference>
<dbReference type="EMBL" id="JFHR01000017">
    <property type="protein sequence ID" value="KEQ53858.1"/>
    <property type="molecule type" value="Genomic_DNA"/>
</dbReference>
<reference evidence="3 4" key="1">
    <citation type="submission" date="2014-02" db="EMBL/GenBank/DDBJ databases">
        <title>Whole genome sequence of Sphingobium chlorophenolicum NBRC 16172.</title>
        <authorList>
            <person name="Gan H.M."/>
            <person name="Gan H.Y."/>
            <person name="Chew T.H."/>
            <person name="Savka M.A."/>
        </authorList>
    </citation>
    <scope>NUCLEOTIDE SEQUENCE [LARGE SCALE GENOMIC DNA]</scope>
    <source>
        <strain evidence="3 4">NBRC 16172</strain>
    </source>
</reference>
<feature type="domain" description="GST N-terminal" evidence="1">
    <location>
        <begin position="1"/>
        <end position="87"/>
    </location>
</feature>
<dbReference type="eggNOG" id="COG0625">
    <property type="taxonomic scope" value="Bacteria"/>
</dbReference>
<dbReference type="CDD" id="cd03048">
    <property type="entry name" value="GST_N_Ure2p_like"/>
    <property type="match status" value="1"/>
</dbReference>
<dbReference type="Pfam" id="PF13409">
    <property type="entry name" value="GST_N_2"/>
    <property type="match status" value="1"/>
</dbReference>
<dbReference type="SFLD" id="SFLDG01151">
    <property type="entry name" value="Main.2:_Nu-like"/>
    <property type="match status" value="1"/>
</dbReference>
<keyword evidence="3" id="KW-0808">Transferase</keyword>
<evidence type="ECO:0000259" key="1">
    <source>
        <dbReference type="PROSITE" id="PS50404"/>
    </source>
</evidence>
<dbReference type="SUPFAM" id="SSF47616">
    <property type="entry name" value="GST C-terminal domain-like"/>
    <property type="match status" value="1"/>
</dbReference>
<dbReference type="PANTHER" id="PTHR44051">
    <property type="entry name" value="GLUTATHIONE S-TRANSFERASE-RELATED"/>
    <property type="match status" value="1"/>
</dbReference>
<dbReference type="Gene3D" id="1.20.1050.10">
    <property type="match status" value="1"/>
</dbReference>
<dbReference type="InterPro" id="IPR036249">
    <property type="entry name" value="Thioredoxin-like_sf"/>
</dbReference>
<accession>A0A081RF85</accession>